<organism evidence="2 3">
    <name type="scientific">Candidatus Nealsonbacteria bacterium CG_4_10_14_0_2_um_filter_40_15</name>
    <dbReference type="NCBI Taxonomy" id="1974682"/>
    <lineage>
        <taxon>Bacteria</taxon>
        <taxon>Candidatus Nealsoniibacteriota</taxon>
    </lineage>
</organism>
<keyword evidence="1" id="KW-0472">Membrane</keyword>
<keyword evidence="1" id="KW-0812">Transmembrane</keyword>
<protein>
    <recommendedName>
        <fullName evidence="4">PilN domain-containing protein</fullName>
    </recommendedName>
</protein>
<proteinExistence type="predicted"/>
<evidence type="ECO:0000313" key="3">
    <source>
        <dbReference type="Proteomes" id="UP000229166"/>
    </source>
</evidence>
<dbReference type="Proteomes" id="UP000229166">
    <property type="component" value="Unassembled WGS sequence"/>
</dbReference>
<evidence type="ECO:0000256" key="1">
    <source>
        <dbReference type="SAM" id="Phobius"/>
    </source>
</evidence>
<keyword evidence="1" id="KW-1133">Transmembrane helix</keyword>
<feature type="non-terminal residue" evidence="2">
    <location>
        <position position="168"/>
    </location>
</feature>
<evidence type="ECO:0000313" key="2">
    <source>
        <dbReference type="EMBL" id="PIZ87410.1"/>
    </source>
</evidence>
<dbReference type="InterPro" id="IPR007813">
    <property type="entry name" value="PilN"/>
</dbReference>
<sequence length="168" mass="18968">MVEIIPKKVAPLSRWVNILFYFSLALLVFCIADFFILGNSIKKSQKALTNLEDSLLSGKTSERISLEKEILKYQKKTEDFSKIIGGHLETLKVFDLLQKNCHPKVWFSSFSLDSKERQVDLSGETQSFESLGQQLLIFQGEDSVESVNLEKVSISKEGKIGFSLSLSL</sequence>
<dbReference type="Pfam" id="PF05137">
    <property type="entry name" value="PilN"/>
    <property type="match status" value="1"/>
</dbReference>
<dbReference type="EMBL" id="PFOZ01000025">
    <property type="protein sequence ID" value="PIZ87410.1"/>
    <property type="molecule type" value="Genomic_DNA"/>
</dbReference>
<reference evidence="3" key="1">
    <citation type="submission" date="2017-09" db="EMBL/GenBank/DDBJ databases">
        <title>Depth-based differentiation of microbial function through sediment-hosted aquifers and enrichment of novel symbionts in the deep terrestrial subsurface.</title>
        <authorList>
            <person name="Probst A.J."/>
            <person name="Ladd B."/>
            <person name="Jarett J.K."/>
            <person name="Geller-Mcgrath D.E."/>
            <person name="Sieber C.M.K."/>
            <person name="Emerson J.B."/>
            <person name="Anantharaman K."/>
            <person name="Thomas B.C."/>
            <person name="Malmstrom R."/>
            <person name="Stieglmeier M."/>
            <person name="Klingl A."/>
            <person name="Woyke T."/>
            <person name="Ryan C.M."/>
            <person name="Banfield J.F."/>
        </authorList>
    </citation>
    <scope>NUCLEOTIDE SEQUENCE [LARGE SCALE GENOMIC DNA]</scope>
</reference>
<name>A0A2M7UUK2_9BACT</name>
<evidence type="ECO:0008006" key="4">
    <source>
        <dbReference type="Google" id="ProtNLM"/>
    </source>
</evidence>
<accession>A0A2M7UUK2</accession>
<gene>
    <name evidence="2" type="ORF">COX92_01220</name>
</gene>
<feature type="transmembrane region" description="Helical" evidence="1">
    <location>
        <begin position="18"/>
        <end position="37"/>
    </location>
</feature>
<comment type="caution">
    <text evidence="2">The sequence shown here is derived from an EMBL/GenBank/DDBJ whole genome shotgun (WGS) entry which is preliminary data.</text>
</comment>
<dbReference type="AlphaFoldDB" id="A0A2M7UUK2"/>